<dbReference type="PANTHER" id="PTHR46082">
    <property type="entry name" value="ATP/GTP-BINDING PROTEIN-RELATED"/>
    <property type="match status" value="1"/>
</dbReference>
<keyword evidence="3" id="KW-1185">Reference proteome</keyword>
<evidence type="ECO:0000313" key="2">
    <source>
        <dbReference type="EMBL" id="KAK6343557.1"/>
    </source>
</evidence>
<dbReference type="EMBL" id="JAVHNS010000009">
    <property type="protein sequence ID" value="KAK6343557.1"/>
    <property type="molecule type" value="Genomic_DNA"/>
</dbReference>
<dbReference type="InterPro" id="IPR053137">
    <property type="entry name" value="NLR-like"/>
</dbReference>
<feature type="domain" description="Nucleoside phosphorylase" evidence="1">
    <location>
        <begin position="11"/>
        <end position="112"/>
    </location>
</feature>
<dbReference type="AlphaFoldDB" id="A0AAV9UJR8"/>
<evidence type="ECO:0000259" key="1">
    <source>
        <dbReference type="Pfam" id="PF01048"/>
    </source>
</evidence>
<gene>
    <name evidence="2" type="ORF">TWF730_011147</name>
</gene>
<dbReference type="InterPro" id="IPR035994">
    <property type="entry name" value="Nucleoside_phosphorylase_sf"/>
</dbReference>
<organism evidence="2 3">
    <name type="scientific">Orbilia blumenaviensis</name>
    <dbReference type="NCBI Taxonomy" id="1796055"/>
    <lineage>
        <taxon>Eukaryota</taxon>
        <taxon>Fungi</taxon>
        <taxon>Dikarya</taxon>
        <taxon>Ascomycota</taxon>
        <taxon>Pezizomycotina</taxon>
        <taxon>Orbiliomycetes</taxon>
        <taxon>Orbiliales</taxon>
        <taxon>Orbiliaceae</taxon>
        <taxon>Orbilia</taxon>
    </lineage>
</organism>
<evidence type="ECO:0000313" key="3">
    <source>
        <dbReference type="Proteomes" id="UP001373714"/>
    </source>
</evidence>
<dbReference type="InterPro" id="IPR000845">
    <property type="entry name" value="Nucleoside_phosphorylase_d"/>
</dbReference>
<dbReference type="GO" id="GO:0003824">
    <property type="term" value="F:catalytic activity"/>
    <property type="evidence" value="ECO:0007669"/>
    <property type="project" value="InterPro"/>
</dbReference>
<dbReference type="Proteomes" id="UP001373714">
    <property type="component" value="Unassembled WGS sequence"/>
</dbReference>
<dbReference type="PANTHER" id="PTHR46082:SF11">
    <property type="entry name" value="AAA+ ATPASE DOMAIN-CONTAINING PROTEIN-RELATED"/>
    <property type="match status" value="1"/>
</dbReference>
<dbReference type="Gene3D" id="3.40.50.1580">
    <property type="entry name" value="Nucleoside phosphorylase domain"/>
    <property type="match status" value="1"/>
</dbReference>
<dbReference type="SUPFAM" id="SSF53167">
    <property type="entry name" value="Purine and uridine phosphorylases"/>
    <property type="match status" value="1"/>
</dbReference>
<comment type="caution">
    <text evidence="2">The sequence shown here is derived from an EMBL/GenBank/DDBJ whole genome shotgun (WGS) entry which is preliminary data.</text>
</comment>
<dbReference type="GO" id="GO:0009116">
    <property type="term" value="P:nucleoside metabolic process"/>
    <property type="evidence" value="ECO:0007669"/>
    <property type="project" value="InterPro"/>
</dbReference>
<proteinExistence type="predicted"/>
<sequence length="326" mass="36007">MTTRKHPQDYTIAIISALEFEMSAFRYMLDREHARLPVQQGDSNLYILGELNGHNIVLTCLPGIQGKGAAAVAAIHLHRTFNNIKYRFLIGIGGGVPGDGYDIRLGDVVISMPEDGHGGVVQYDLGRDTEDGFKLKGFLVPPPTILRNAANMMSSDHLVQDNKVNEYVSAMVQRYPRLRRIYNRPSEKSCPDVLYDHEYPHPELNEHTCKTCDPARIISRPPREPGEDPMIHYGPIASGDREIKSARKRSEANRDLGNNKILCFEMEAAGIATELYAAANAAAAAKEMIYYLGPGGDDDDDSVEMVVRGEIDAGTLTYLGVDDLST</sequence>
<reference evidence="2 3" key="1">
    <citation type="submission" date="2019-10" db="EMBL/GenBank/DDBJ databases">
        <authorList>
            <person name="Palmer J.M."/>
        </authorList>
    </citation>
    <scope>NUCLEOTIDE SEQUENCE [LARGE SCALE GENOMIC DNA]</scope>
    <source>
        <strain evidence="2 3">TWF730</strain>
    </source>
</reference>
<dbReference type="Pfam" id="PF01048">
    <property type="entry name" value="PNP_UDP_1"/>
    <property type="match status" value="1"/>
</dbReference>
<accession>A0AAV9UJR8</accession>
<name>A0AAV9UJR8_9PEZI</name>
<protein>
    <recommendedName>
        <fullName evidence="1">Nucleoside phosphorylase domain-containing protein</fullName>
    </recommendedName>
</protein>